<dbReference type="GO" id="GO:0034451">
    <property type="term" value="C:centriolar satellite"/>
    <property type="evidence" value="ECO:0007669"/>
    <property type="project" value="TreeGrafter"/>
</dbReference>
<comment type="caution">
    <text evidence="2">The sequence shown here is derived from an EMBL/GenBank/DDBJ whole genome shotgun (WGS) entry which is preliminary data.</text>
</comment>
<evidence type="ECO:0000313" key="3">
    <source>
        <dbReference type="Proteomes" id="UP000534107"/>
    </source>
</evidence>
<name>A0A7K9H8U1_9PICI</name>
<gene>
    <name evidence="2" type="ORF">BUCCAP_R00691</name>
</gene>
<proteinExistence type="predicted"/>
<dbReference type="GO" id="GO:0071539">
    <property type="term" value="P:protein localization to centrosome"/>
    <property type="evidence" value="ECO:0007669"/>
    <property type="project" value="TreeGrafter"/>
</dbReference>
<accession>A0A7K9H8U1</accession>
<dbReference type="Pfam" id="PF15718">
    <property type="entry name" value="MNR"/>
    <property type="match status" value="1"/>
</dbReference>
<protein>
    <submittedName>
        <fullName evidence="2">MOONR protein</fullName>
    </submittedName>
</protein>
<dbReference type="PANTHER" id="PTHR15732">
    <property type="entry name" value="PROTEIN MOONRAKER"/>
    <property type="match status" value="1"/>
</dbReference>
<reference evidence="2 3" key="1">
    <citation type="submission" date="2019-09" db="EMBL/GenBank/DDBJ databases">
        <title>Bird 10,000 Genomes (B10K) Project - Family phase.</title>
        <authorList>
            <person name="Zhang G."/>
        </authorList>
    </citation>
    <scope>NUCLEOTIDE SEQUENCE [LARGE SCALE GENOMIC DNA]</scope>
    <source>
        <strain evidence="2">B10K-DU-001-16</strain>
        <tissue evidence="2">Muscle</tissue>
    </source>
</reference>
<feature type="region of interest" description="Disordered" evidence="1">
    <location>
        <begin position="1"/>
        <end position="33"/>
    </location>
</feature>
<sequence>MPPKPPPPPVSPKRSQIASPTQDADKAEKAVQEHVEPLLDRTQQVAANADVLSEKLLDDLLGDTVEELWSMEQHEGLQAKAWPVTAHSLESLLQRMEEIERYQEAVRRRFTQIVYGDLEFWAQEHKMGKPTSPHPIQLTRLTGQTEPEMDTVFEKLLDGNDIDENKEAEEKLQAGNEILQPLTRNSLHRECCVFLSVPKHMLQSILEYSSRYKHHLQLTAHEVVGSFNPWQIA</sequence>
<dbReference type="GO" id="GO:0007099">
    <property type="term" value="P:centriole replication"/>
    <property type="evidence" value="ECO:0007669"/>
    <property type="project" value="InterPro"/>
</dbReference>
<dbReference type="Proteomes" id="UP000534107">
    <property type="component" value="Unassembled WGS sequence"/>
</dbReference>
<feature type="compositionally biased region" description="Basic and acidic residues" evidence="1">
    <location>
        <begin position="23"/>
        <end position="33"/>
    </location>
</feature>
<dbReference type="InterPro" id="IPR031447">
    <property type="entry name" value="MNR"/>
</dbReference>
<dbReference type="AlphaFoldDB" id="A0A7K9H8U1"/>
<dbReference type="PANTHER" id="PTHR15732:SF4">
    <property type="entry name" value="PROTEIN MOONRAKER"/>
    <property type="match status" value="1"/>
</dbReference>
<evidence type="ECO:0000313" key="2">
    <source>
        <dbReference type="EMBL" id="NXH10098.1"/>
    </source>
</evidence>
<evidence type="ECO:0000256" key="1">
    <source>
        <dbReference type="SAM" id="MobiDB-lite"/>
    </source>
</evidence>
<organism evidence="2 3">
    <name type="scientific">Bucco capensis</name>
    <name type="common">collared puffbird</name>
    <dbReference type="NCBI Taxonomy" id="135168"/>
    <lineage>
        <taxon>Eukaryota</taxon>
        <taxon>Metazoa</taxon>
        <taxon>Chordata</taxon>
        <taxon>Craniata</taxon>
        <taxon>Vertebrata</taxon>
        <taxon>Euteleostomi</taxon>
        <taxon>Archelosauria</taxon>
        <taxon>Archosauria</taxon>
        <taxon>Dinosauria</taxon>
        <taxon>Saurischia</taxon>
        <taxon>Theropoda</taxon>
        <taxon>Coelurosauria</taxon>
        <taxon>Aves</taxon>
        <taxon>Neognathae</taxon>
        <taxon>Neoaves</taxon>
        <taxon>Telluraves</taxon>
        <taxon>Coraciimorphae</taxon>
        <taxon>Piciformes</taxon>
        <taxon>Bucconidae</taxon>
        <taxon>Bucco</taxon>
    </lineage>
</organism>
<dbReference type="OrthoDB" id="10072648at2759"/>
<feature type="non-terminal residue" evidence="2">
    <location>
        <position position="233"/>
    </location>
</feature>
<feature type="compositionally biased region" description="Pro residues" evidence="1">
    <location>
        <begin position="1"/>
        <end position="11"/>
    </location>
</feature>
<dbReference type="EMBL" id="VWZO01001392">
    <property type="protein sequence ID" value="NXH10098.1"/>
    <property type="molecule type" value="Genomic_DNA"/>
</dbReference>
<feature type="non-terminal residue" evidence="2">
    <location>
        <position position="1"/>
    </location>
</feature>
<keyword evidence="3" id="KW-1185">Reference proteome</keyword>